<evidence type="ECO:0000313" key="2">
    <source>
        <dbReference type="EMBL" id="GIG83598.1"/>
    </source>
</evidence>
<sequence>MVIEEGGRRVPHEFGRFDGELRVGYGDARDGLRHDNDLLRPPAVPGWNMPWSSTDLTPQKDKNAW</sequence>
<dbReference type="EMBL" id="BONV01000042">
    <property type="protein sequence ID" value="GIG83598.1"/>
    <property type="molecule type" value="Genomic_DNA"/>
</dbReference>
<reference evidence="2 3" key="1">
    <citation type="submission" date="2021-01" db="EMBL/GenBank/DDBJ databases">
        <title>Whole genome shotgun sequence of Planotetraspora kaengkrachanensis NBRC 104272.</title>
        <authorList>
            <person name="Komaki H."/>
            <person name="Tamura T."/>
        </authorList>
    </citation>
    <scope>NUCLEOTIDE SEQUENCE [LARGE SCALE GENOMIC DNA]</scope>
    <source>
        <strain evidence="2 3">NBRC 104272</strain>
    </source>
</reference>
<comment type="caution">
    <text evidence="2">The sequence shown here is derived from an EMBL/GenBank/DDBJ whole genome shotgun (WGS) entry which is preliminary data.</text>
</comment>
<evidence type="ECO:0000256" key="1">
    <source>
        <dbReference type="SAM" id="MobiDB-lite"/>
    </source>
</evidence>
<proteinExistence type="predicted"/>
<protein>
    <submittedName>
        <fullName evidence="2">Uncharacterized protein</fullName>
    </submittedName>
</protein>
<dbReference type="Proteomes" id="UP000630097">
    <property type="component" value="Unassembled WGS sequence"/>
</dbReference>
<keyword evidence="3" id="KW-1185">Reference proteome</keyword>
<dbReference type="AlphaFoldDB" id="A0A8J3PZ96"/>
<accession>A0A8J3PZ96</accession>
<gene>
    <name evidence="2" type="ORF">Pka01_67250</name>
</gene>
<organism evidence="2 3">
    <name type="scientific">Planotetraspora kaengkrachanensis</name>
    <dbReference type="NCBI Taxonomy" id="575193"/>
    <lineage>
        <taxon>Bacteria</taxon>
        <taxon>Bacillati</taxon>
        <taxon>Actinomycetota</taxon>
        <taxon>Actinomycetes</taxon>
        <taxon>Streptosporangiales</taxon>
        <taxon>Streptosporangiaceae</taxon>
        <taxon>Planotetraspora</taxon>
    </lineage>
</organism>
<name>A0A8J3PZ96_9ACTN</name>
<feature type="region of interest" description="Disordered" evidence="1">
    <location>
        <begin position="43"/>
        <end position="65"/>
    </location>
</feature>
<evidence type="ECO:0000313" key="3">
    <source>
        <dbReference type="Proteomes" id="UP000630097"/>
    </source>
</evidence>